<organism evidence="1 2">
    <name type="scientific">Dictyocaulus viviparus</name>
    <name type="common">Bovine lungworm</name>
    <dbReference type="NCBI Taxonomy" id="29172"/>
    <lineage>
        <taxon>Eukaryota</taxon>
        <taxon>Metazoa</taxon>
        <taxon>Ecdysozoa</taxon>
        <taxon>Nematoda</taxon>
        <taxon>Chromadorea</taxon>
        <taxon>Rhabditida</taxon>
        <taxon>Rhabditina</taxon>
        <taxon>Rhabditomorpha</taxon>
        <taxon>Strongyloidea</taxon>
        <taxon>Metastrongylidae</taxon>
        <taxon>Dictyocaulus</taxon>
    </lineage>
</organism>
<protein>
    <submittedName>
        <fullName evidence="1">Uncharacterized protein</fullName>
    </submittedName>
</protein>
<reference evidence="2" key="2">
    <citation type="journal article" date="2016" name="Sci. Rep.">
        <title>Dictyocaulus viviparus genome, variome and transcriptome elucidate lungworm biology and support future intervention.</title>
        <authorList>
            <person name="McNulty S.N."/>
            <person name="Strube C."/>
            <person name="Rosa B.A."/>
            <person name="Martin J.C."/>
            <person name="Tyagi R."/>
            <person name="Choi Y.J."/>
            <person name="Wang Q."/>
            <person name="Hallsworth Pepin K."/>
            <person name="Zhang X."/>
            <person name="Ozersky P."/>
            <person name="Wilson R.K."/>
            <person name="Sternberg P.W."/>
            <person name="Gasser R.B."/>
            <person name="Mitreva M."/>
        </authorList>
    </citation>
    <scope>NUCLEOTIDE SEQUENCE [LARGE SCALE GENOMIC DNA]</scope>
    <source>
        <strain evidence="2">HannoverDv2000</strain>
    </source>
</reference>
<proteinExistence type="predicted"/>
<evidence type="ECO:0000313" key="2">
    <source>
        <dbReference type="Proteomes" id="UP000053766"/>
    </source>
</evidence>
<name>A0A0D8XDT8_DICVI</name>
<accession>A0A0D8XDT8</accession>
<gene>
    <name evidence="1" type="ORF">DICVIV_11238</name>
</gene>
<dbReference type="EMBL" id="KN716628">
    <property type="protein sequence ID" value="KJH42763.1"/>
    <property type="molecule type" value="Genomic_DNA"/>
</dbReference>
<keyword evidence="2" id="KW-1185">Reference proteome</keyword>
<dbReference type="Proteomes" id="UP000053766">
    <property type="component" value="Unassembled WGS sequence"/>
</dbReference>
<evidence type="ECO:0000313" key="1">
    <source>
        <dbReference type="EMBL" id="KJH42763.1"/>
    </source>
</evidence>
<dbReference type="AlphaFoldDB" id="A0A0D8XDT8"/>
<sequence>MRLISIKNQHKDSITEEHSSKANGSINLFSYANVIRRNISAVMTLSIVVVGGNEIDLKIRRALKIKRIKLMDYCFLTFKLKFLKQPVILSRKNRPSFDRNRDVSQMSLLPKQLSYSLPLAAARILYEFIARPCYTPTMRIMCYARTKSSDIALKWGYRKRAARTGKDTHSTIV</sequence>
<reference evidence="1 2" key="1">
    <citation type="submission" date="2013-11" db="EMBL/GenBank/DDBJ databases">
        <title>Draft genome of the bovine lungworm Dictyocaulus viviparus.</title>
        <authorList>
            <person name="Mitreva M."/>
        </authorList>
    </citation>
    <scope>NUCLEOTIDE SEQUENCE [LARGE SCALE GENOMIC DNA]</scope>
    <source>
        <strain evidence="1 2">HannoverDv2000</strain>
    </source>
</reference>